<reference evidence="2 3" key="1">
    <citation type="submission" date="2018-01" db="EMBL/GenBank/DDBJ databases">
        <title>A novel member of the phylum Bacteroidetes isolated from glacier ice.</title>
        <authorList>
            <person name="Liu Q."/>
            <person name="Xin Y.-H."/>
        </authorList>
    </citation>
    <scope>NUCLEOTIDE SEQUENCE [LARGE SCALE GENOMIC DNA]</scope>
    <source>
        <strain evidence="2 3">RB1R16</strain>
    </source>
</reference>
<dbReference type="AlphaFoldDB" id="A0A2S7SQ97"/>
<keyword evidence="1" id="KW-0812">Transmembrane</keyword>
<gene>
    <name evidence="2" type="ORF">CJD36_022350</name>
</gene>
<feature type="transmembrane region" description="Helical" evidence="1">
    <location>
        <begin position="45"/>
        <end position="66"/>
    </location>
</feature>
<protein>
    <submittedName>
        <fullName evidence="2">Uncharacterized protein</fullName>
    </submittedName>
</protein>
<evidence type="ECO:0000313" key="2">
    <source>
        <dbReference type="EMBL" id="PQJ08797.1"/>
    </source>
</evidence>
<keyword evidence="1" id="KW-0472">Membrane</keyword>
<organism evidence="2 3">
    <name type="scientific">Flavipsychrobacter stenotrophus</name>
    <dbReference type="NCBI Taxonomy" id="2077091"/>
    <lineage>
        <taxon>Bacteria</taxon>
        <taxon>Pseudomonadati</taxon>
        <taxon>Bacteroidota</taxon>
        <taxon>Chitinophagia</taxon>
        <taxon>Chitinophagales</taxon>
        <taxon>Chitinophagaceae</taxon>
        <taxon>Flavipsychrobacter</taxon>
    </lineage>
</organism>
<accession>A0A2S7SQ97</accession>
<keyword evidence="1" id="KW-1133">Transmembrane helix</keyword>
<evidence type="ECO:0000313" key="3">
    <source>
        <dbReference type="Proteomes" id="UP000239872"/>
    </source>
</evidence>
<feature type="transmembrane region" description="Helical" evidence="1">
    <location>
        <begin position="7"/>
        <end position="33"/>
    </location>
</feature>
<proteinExistence type="predicted"/>
<dbReference type="Proteomes" id="UP000239872">
    <property type="component" value="Unassembled WGS sequence"/>
</dbReference>
<sequence length="179" mass="20383">MNLLFRWFLAFNASSPLLVVYLIKAGVTITIVPPCILHVPDFFSYAVYILAAIISTAISIVLSVHLDKTDMEIGAIESVEYANDAFLPSYLGYFFVALDVPNTETLCYVYPIILGFTFLSQTLYFNPLFLIFGYHFYNLTTVNNVRIFMITKKKINKPKTISFPSLTRISDFTFIDQEP</sequence>
<dbReference type="OrthoDB" id="6872206at2"/>
<keyword evidence="3" id="KW-1185">Reference proteome</keyword>
<evidence type="ECO:0000256" key="1">
    <source>
        <dbReference type="SAM" id="Phobius"/>
    </source>
</evidence>
<dbReference type="EMBL" id="PPSL01000012">
    <property type="protein sequence ID" value="PQJ08797.1"/>
    <property type="molecule type" value="Genomic_DNA"/>
</dbReference>
<name>A0A2S7SQ97_9BACT</name>
<comment type="caution">
    <text evidence="2">The sequence shown here is derived from an EMBL/GenBank/DDBJ whole genome shotgun (WGS) entry which is preliminary data.</text>
</comment>